<keyword evidence="3" id="KW-1185">Reference proteome</keyword>
<evidence type="ECO:0000313" key="3">
    <source>
        <dbReference type="Proteomes" id="UP000593892"/>
    </source>
</evidence>
<dbReference type="Proteomes" id="UP000593892">
    <property type="component" value="Chromosome"/>
</dbReference>
<dbReference type="KEGG" id="pfer:IRI77_28220"/>
<feature type="transmembrane region" description="Helical" evidence="1">
    <location>
        <begin position="66"/>
        <end position="84"/>
    </location>
</feature>
<keyword evidence="1" id="KW-1133">Transmembrane helix</keyword>
<name>A0A7S7NN38_PALFE</name>
<keyword evidence="1" id="KW-0812">Transmembrane</keyword>
<sequence length="130" mass="13865">MRDGRLILFILGALGIAYAVFGALHDIASGRQDSYWLEYAFLILSLPATTLLHWHAVQTLPARERLVWLLTASALLALFCLAAATASVRPKHTNDAAVGSALLVIGIPLLAVVGRQLTRAASGPHEKAAD</sequence>
<gene>
    <name evidence="2" type="ORF">IRI77_28220</name>
</gene>
<feature type="transmembrane region" description="Helical" evidence="1">
    <location>
        <begin position="35"/>
        <end position="54"/>
    </location>
</feature>
<protein>
    <submittedName>
        <fullName evidence="2">Uncharacterized protein</fullName>
    </submittedName>
</protein>
<dbReference type="EMBL" id="CP063849">
    <property type="protein sequence ID" value="QOY86645.1"/>
    <property type="molecule type" value="Genomic_DNA"/>
</dbReference>
<dbReference type="AlphaFoldDB" id="A0A7S7NN38"/>
<organism evidence="2 3">
    <name type="scientific">Paludibaculum fermentans</name>
    <dbReference type="NCBI Taxonomy" id="1473598"/>
    <lineage>
        <taxon>Bacteria</taxon>
        <taxon>Pseudomonadati</taxon>
        <taxon>Acidobacteriota</taxon>
        <taxon>Terriglobia</taxon>
        <taxon>Bryobacterales</taxon>
        <taxon>Bryobacteraceae</taxon>
        <taxon>Paludibaculum</taxon>
    </lineage>
</organism>
<evidence type="ECO:0000313" key="2">
    <source>
        <dbReference type="EMBL" id="QOY86645.1"/>
    </source>
</evidence>
<dbReference type="RefSeq" id="WP_194448314.1">
    <property type="nucleotide sequence ID" value="NZ_CP063849.1"/>
</dbReference>
<proteinExistence type="predicted"/>
<accession>A0A7S7NN38</accession>
<keyword evidence="1" id="KW-0472">Membrane</keyword>
<reference evidence="2 3" key="1">
    <citation type="submission" date="2020-10" db="EMBL/GenBank/DDBJ databases">
        <title>Complete genome sequence of Paludibaculum fermentans P105T, a facultatively anaerobic acidobacterium capable of dissimilatory Fe(III) reduction.</title>
        <authorList>
            <person name="Dedysh S.N."/>
            <person name="Beletsky A.V."/>
            <person name="Kulichevskaya I.S."/>
            <person name="Mardanov A.V."/>
            <person name="Ravin N.V."/>
        </authorList>
    </citation>
    <scope>NUCLEOTIDE SEQUENCE [LARGE SCALE GENOMIC DNA]</scope>
    <source>
        <strain evidence="2 3">P105</strain>
    </source>
</reference>
<evidence type="ECO:0000256" key="1">
    <source>
        <dbReference type="SAM" id="Phobius"/>
    </source>
</evidence>
<feature type="transmembrane region" description="Helical" evidence="1">
    <location>
        <begin position="96"/>
        <end position="114"/>
    </location>
</feature>